<reference evidence="7" key="1">
    <citation type="submission" date="2018-07" db="EMBL/GenBank/DDBJ databases">
        <authorList>
            <person name="Ashton P.M."/>
            <person name="Dallman T."/>
            <person name="Nair S."/>
            <person name="De Pinna E."/>
            <person name="Peters T."/>
            <person name="Grant K."/>
        </authorList>
    </citation>
    <scope>NUCLEOTIDE SEQUENCE</scope>
    <source>
        <strain evidence="5">167054</strain>
        <strain evidence="7">333943</strain>
        <strain evidence="6">353912</strain>
    </source>
</reference>
<dbReference type="Gene3D" id="3.40.50.150">
    <property type="entry name" value="Vaccinia Virus protein VP39"/>
    <property type="match status" value="2"/>
</dbReference>
<proteinExistence type="inferred from homology"/>
<dbReference type="InterPro" id="IPR029063">
    <property type="entry name" value="SAM-dependent_MTases_sf"/>
</dbReference>
<dbReference type="GO" id="GO:0008170">
    <property type="term" value="F:N-methyltransferase activity"/>
    <property type="evidence" value="ECO:0007669"/>
    <property type="project" value="InterPro"/>
</dbReference>
<dbReference type="PRINTS" id="PR00508">
    <property type="entry name" value="S21N4MTFRASE"/>
</dbReference>
<sequence length="445" mass="51380">MSFWQSEINETITNSFRFIAKSEHDNFSKWLSKYNEKAPTSSNQGTIDLPFQRWFRFKEAFSPKFVVDTLTSLPYEVNTCLDPFLGSGTTAITCKLMGINSIGTEVNPFLADLISAKLKYVSPEIFLRGYKNIIDNLEIIPEDFLLTPGMPLSFTEPGIKGRFIFYKNTYATIRALLRSSKVMSNDEARLFKVLLGSVLIENSNAIVNGKGRRYRRNWESRVKTGHDVIRSLNKAVYNALEDIQLFRTENNSTHTILNGDTRKLLKDIKKADVIIFSPPYPNSFDYTDVYNIELWMLDYLKNDIDNKKLRNQTFRSHVQAKWNFDADMELNSKTLITVFDNLNKLRKDLWNKNIPEMVYNYFEDLQTIFKEFSRILPVNHHAIVAIGDSQYAGVHIDVGVILEEILIPLGFVLQEKGEIRSMRSSSQHGGKFELSEHCLVFKKIR</sequence>
<evidence type="ECO:0000313" key="6">
    <source>
        <dbReference type="EMBL" id="EDH9238503.1"/>
    </source>
</evidence>
<dbReference type="EMBL" id="AAIKPT010000002">
    <property type="protein sequence ID" value="ECF2659255.1"/>
    <property type="molecule type" value="Genomic_DNA"/>
</dbReference>
<dbReference type="GO" id="GO:0003677">
    <property type="term" value="F:DNA binding"/>
    <property type="evidence" value="ECO:0007669"/>
    <property type="project" value="InterPro"/>
</dbReference>
<name>A0A3X9ZKG4_SALNE</name>
<dbReference type="InterPro" id="IPR001091">
    <property type="entry name" value="RM_Methyltransferase"/>
</dbReference>
<accession>A0A3X9ZKG4</accession>
<comment type="caution">
    <text evidence="7">The sequence shown here is derived from an EMBL/GenBank/DDBJ whole genome shotgun (WGS) entry which is preliminary data.</text>
</comment>
<organism evidence="7">
    <name type="scientific">Salmonella newport</name>
    <dbReference type="NCBI Taxonomy" id="108619"/>
    <lineage>
        <taxon>Bacteria</taxon>
        <taxon>Pseudomonadati</taxon>
        <taxon>Pseudomonadota</taxon>
        <taxon>Gammaproteobacteria</taxon>
        <taxon>Enterobacterales</taxon>
        <taxon>Enterobacteriaceae</taxon>
        <taxon>Salmonella</taxon>
    </lineage>
</organism>
<evidence type="ECO:0000256" key="2">
    <source>
        <dbReference type="ARBA" id="ARBA00022679"/>
    </source>
</evidence>
<evidence type="ECO:0000313" key="7">
    <source>
        <dbReference type="EMBL" id="EDI0348091.1"/>
    </source>
</evidence>
<dbReference type="SUPFAM" id="SSF53335">
    <property type="entry name" value="S-adenosyl-L-methionine-dependent methyltransferases"/>
    <property type="match status" value="2"/>
</dbReference>
<dbReference type="InterPro" id="IPR002941">
    <property type="entry name" value="DNA_methylase_N4/N6"/>
</dbReference>
<comment type="similarity">
    <text evidence="3">Belongs to the N(4)/N(6)-methyltransferase family.</text>
</comment>
<dbReference type="EMBL" id="AAMJGG010000008">
    <property type="protein sequence ID" value="EDH9238503.1"/>
    <property type="molecule type" value="Genomic_DNA"/>
</dbReference>
<evidence type="ECO:0000259" key="4">
    <source>
        <dbReference type="Pfam" id="PF01555"/>
    </source>
</evidence>
<keyword evidence="1 7" id="KW-0489">Methyltransferase</keyword>
<dbReference type="Proteomes" id="UP000839704">
    <property type="component" value="Unassembled WGS sequence"/>
</dbReference>
<dbReference type="AlphaFoldDB" id="A0A3X9ZKG4"/>
<dbReference type="GO" id="GO:0032259">
    <property type="term" value="P:methylation"/>
    <property type="evidence" value="ECO:0007669"/>
    <property type="project" value="UniProtKB-KW"/>
</dbReference>
<keyword evidence="2" id="KW-0808">Transferase</keyword>
<dbReference type="Pfam" id="PF01555">
    <property type="entry name" value="N6_N4_Mtase"/>
    <property type="match status" value="1"/>
</dbReference>
<evidence type="ECO:0000256" key="3">
    <source>
        <dbReference type="RuleBase" id="RU362026"/>
    </source>
</evidence>
<evidence type="ECO:0000256" key="1">
    <source>
        <dbReference type="ARBA" id="ARBA00022603"/>
    </source>
</evidence>
<dbReference type="EC" id="2.1.1.-" evidence="3"/>
<gene>
    <name evidence="6" type="ORF">CC401_09985</name>
    <name evidence="7" type="ORF">CC727_08230</name>
    <name evidence="5" type="ORF">E2D29_02655</name>
</gene>
<protein>
    <recommendedName>
        <fullName evidence="3">Methyltransferase</fullName>
        <ecNumber evidence="3">2.1.1.-</ecNumber>
    </recommendedName>
</protein>
<dbReference type="EMBL" id="AAMJPT010000008">
    <property type="protein sequence ID" value="EDI0348091.1"/>
    <property type="molecule type" value="Genomic_DNA"/>
</dbReference>
<feature type="domain" description="DNA methylase N-4/N-6" evidence="4">
    <location>
        <begin position="32"/>
        <end position="113"/>
    </location>
</feature>
<evidence type="ECO:0000313" key="5">
    <source>
        <dbReference type="EMBL" id="ECF2659255.1"/>
    </source>
</evidence>